<dbReference type="EMBL" id="CAJOBR010022533">
    <property type="protein sequence ID" value="CAF4948068.1"/>
    <property type="molecule type" value="Genomic_DNA"/>
</dbReference>
<organism evidence="1 2">
    <name type="scientific">Rotaria socialis</name>
    <dbReference type="NCBI Taxonomy" id="392032"/>
    <lineage>
        <taxon>Eukaryota</taxon>
        <taxon>Metazoa</taxon>
        <taxon>Spiralia</taxon>
        <taxon>Gnathifera</taxon>
        <taxon>Rotifera</taxon>
        <taxon>Eurotatoria</taxon>
        <taxon>Bdelloidea</taxon>
        <taxon>Philodinida</taxon>
        <taxon>Philodinidae</taxon>
        <taxon>Rotaria</taxon>
    </lineage>
</organism>
<accession>A0A821XVE9</accession>
<protein>
    <submittedName>
        <fullName evidence="1">Uncharacterized protein</fullName>
    </submittedName>
</protein>
<name>A0A821XVE9_9BILA</name>
<evidence type="ECO:0000313" key="1">
    <source>
        <dbReference type="EMBL" id="CAF4948068.1"/>
    </source>
</evidence>
<feature type="non-terminal residue" evidence="1">
    <location>
        <position position="1"/>
    </location>
</feature>
<comment type="caution">
    <text evidence="1">The sequence shown here is derived from an EMBL/GenBank/DDBJ whole genome shotgun (WGS) entry which is preliminary data.</text>
</comment>
<sequence>DLPLLAHIIDPNAIISLILSKTETERSIRSLLKHFRTDFTKLQSLTLFNLYDRDLKVIQKRIIKYPLKTFSIFNDLCYIRKTEAYISNILLHKDLRKIEVKLDFNSIDIIDWPISCGLEHVIIDNCSSTTVYVILNRSPNLGTLVISDNYFENSKETITNDKQFNSVISLSLAIGENIAMENIRLLLSCLPCLAHLRLISKTLGRSYHSKGYSIEEISILVLCPLIRVLNSTLNTDVRCETITVNTYRLILYLSEMMSESALELKKLTMNYNFQNVTELELIIGKRWHFGFTQNLSKIINLSNLQSLSLDFKSECKFETSLDAEIDILFKKASNLRSISTTCNGSHTMALLSVSAICLRLPRQIKHLDTEIMYMQDAIVILRQNTHW</sequence>
<evidence type="ECO:0000313" key="2">
    <source>
        <dbReference type="Proteomes" id="UP000663848"/>
    </source>
</evidence>
<dbReference type="Proteomes" id="UP000663848">
    <property type="component" value="Unassembled WGS sequence"/>
</dbReference>
<proteinExistence type="predicted"/>
<reference evidence="1" key="1">
    <citation type="submission" date="2021-02" db="EMBL/GenBank/DDBJ databases">
        <authorList>
            <person name="Nowell W R."/>
        </authorList>
    </citation>
    <scope>NUCLEOTIDE SEQUENCE</scope>
</reference>
<gene>
    <name evidence="1" type="ORF">QYT958_LOCUS33258</name>
</gene>
<dbReference type="AlphaFoldDB" id="A0A821XVE9"/>